<feature type="domain" description="Phosphogluconate dehydrogenase NAD-binding putative C-terminal" evidence="6">
    <location>
        <begin position="183"/>
        <end position="247"/>
    </location>
</feature>
<dbReference type="InterPro" id="IPR006115">
    <property type="entry name" value="6PGDH_NADP-bd"/>
</dbReference>
<dbReference type="AlphaFoldDB" id="A0A251Y959"/>
<evidence type="ECO:0000256" key="1">
    <source>
        <dbReference type="ARBA" id="ARBA00009080"/>
    </source>
</evidence>
<dbReference type="RefSeq" id="WP_086521362.1">
    <property type="nucleotide sequence ID" value="NZ_MDJW01000008.1"/>
</dbReference>
<protein>
    <submittedName>
        <fullName evidence="7">NAD binding domain of 6-phosphogluconate dehydrogenase</fullName>
    </submittedName>
</protein>
<dbReference type="SUPFAM" id="SSF48179">
    <property type="entry name" value="6-phosphogluconate dehydrogenase C-terminal domain-like"/>
    <property type="match status" value="1"/>
</dbReference>
<dbReference type="InterPro" id="IPR015815">
    <property type="entry name" value="HIBADH-related"/>
</dbReference>
<evidence type="ECO:0000256" key="2">
    <source>
        <dbReference type="ARBA" id="ARBA00023002"/>
    </source>
</evidence>
<feature type="domain" description="6-phosphogluconate dehydrogenase NADP-binding" evidence="5">
    <location>
        <begin position="4"/>
        <end position="132"/>
    </location>
</feature>
<accession>A0A251Y959</accession>
<reference evidence="7 8" key="1">
    <citation type="submission" date="2016-08" db="EMBL/GenBank/DDBJ databases">
        <title>Genome sequence of Clavibacter michiganensis spp strain CFBP7494.</title>
        <authorList>
            <person name="Thapa S.P."/>
            <person name="Coaker G."/>
            <person name="Jacques M.-A."/>
        </authorList>
    </citation>
    <scope>NUCLEOTIDE SEQUENCE [LARGE SCALE GENOMIC DNA]</scope>
    <source>
        <strain evidence="7">CFBP7494</strain>
    </source>
</reference>
<comment type="similarity">
    <text evidence="1">Belongs to the HIBADH-related family.</text>
</comment>
<feature type="active site" evidence="3">
    <location>
        <position position="160"/>
    </location>
</feature>
<sequence>MRTAFIGLGEAGAIYAAAAAAHGDHVTGFDPAAPTTPEGVERSATLAEAVAAADLVVVLTGAALSERIAADAAPHLGADAVYADFTTASPQVMARVERVVQDAGARFADVAILGPVPTKGARTETIVSGSAARDVEAYLVSLGAEVERIDGPAGEATSRKLLRSVLMKSLAAVVVEAVTAGRAAGCEDWVREQIAGQLSGDVAAKIERYESGSRKHAVRRGHEMESVVEHLGALGVPAEMSEASVRFLGRLAAEEAQEQEQPGRALAERARRSSATAMASGFIHVTSPNR</sequence>
<gene>
    <name evidence="7" type="ORF">BFL34_01613</name>
</gene>
<evidence type="ECO:0000313" key="8">
    <source>
        <dbReference type="Proteomes" id="UP000194837"/>
    </source>
</evidence>
<dbReference type="InterPro" id="IPR036291">
    <property type="entry name" value="NAD(P)-bd_dom_sf"/>
</dbReference>
<evidence type="ECO:0000259" key="5">
    <source>
        <dbReference type="Pfam" id="PF03446"/>
    </source>
</evidence>
<dbReference type="InterPro" id="IPR015814">
    <property type="entry name" value="Pgluconate_DH_NAD-bd_C"/>
</dbReference>
<evidence type="ECO:0000313" key="7">
    <source>
        <dbReference type="EMBL" id="OUE20795.1"/>
    </source>
</evidence>
<dbReference type="Pfam" id="PF09130">
    <property type="entry name" value="DUF1932"/>
    <property type="match status" value="1"/>
</dbReference>
<dbReference type="InterPro" id="IPR008927">
    <property type="entry name" value="6-PGluconate_DH-like_C_sf"/>
</dbReference>
<organism evidence="7 8">
    <name type="scientific">Clavibacter michiganensis</name>
    <dbReference type="NCBI Taxonomy" id="28447"/>
    <lineage>
        <taxon>Bacteria</taxon>
        <taxon>Bacillati</taxon>
        <taxon>Actinomycetota</taxon>
        <taxon>Actinomycetes</taxon>
        <taxon>Micrococcales</taxon>
        <taxon>Microbacteriaceae</taxon>
        <taxon>Clavibacter</taxon>
    </lineage>
</organism>
<dbReference type="GO" id="GO:0050661">
    <property type="term" value="F:NADP binding"/>
    <property type="evidence" value="ECO:0007669"/>
    <property type="project" value="InterPro"/>
</dbReference>
<evidence type="ECO:0000259" key="6">
    <source>
        <dbReference type="Pfam" id="PF09130"/>
    </source>
</evidence>
<dbReference type="GO" id="GO:0016491">
    <property type="term" value="F:oxidoreductase activity"/>
    <property type="evidence" value="ECO:0007669"/>
    <property type="project" value="UniProtKB-KW"/>
</dbReference>
<dbReference type="Proteomes" id="UP000194837">
    <property type="component" value="Unassembled WGS sequence"/>
</dbReference>
<dbReference type="InterPro" id="IPR013328">
    <property type="entry name" value="6PGD_dom2"/>
</dbReference>
<dbReference type="EMBL" id="MDJW01000008">
    <property type="protein sequence ID" value="OUE20795.1"/>
    <property type="molecule type" value="Genomic_DNA"/>
</dbReference>
<comment type="caution">
    <text evidence="7">The sequence shown here is derived from an EMBL/GenBank/DDBJ whole genome shotgun (WGS) entry which is preliminary data.</text>
</comment>
<evidence type="ECO:0000256" key="4">
    <source>
        <dbReference type="SAM" id="MobiDB-lite"/>
    </source>
</evidence>
<feature type="region of interest" description="Disordered" evidence="4">
    <location>
        <begin position="258"/>
        <end position="290"/>
    </location>
</feature>
<proteinExistence type="inferred from homology"/>
<name>A0A251Y959_9MICO</name>
<dbReference type="PIRSF" id="PIRSF000103">
    <property type="entry name" value="HIBADH"/>
    <property type="match status" value="1"/>
</dbReference>
<evidence type="ECO:0000256" key="3">
    <source>
        <dbReference type="PIRSR" id="PIRSR000103-1"/>
    </source>
</evidence>
<dbReference type="Gene3D" id="3.40.50.720">
    <property type="entry name" value="NAD(P)-binding Rossmann-like Domain"/>
    <property type="match status" value="1"/>
</dbReference>
<keyword evidence="2" id="KW-0560">Oxidoreductase</keyword>
<dbReference type="Gene3D" id="1.10.1040.10">
    <property type="entry name" value="N-(1-d-carboxylethyl)-l-norvaline Dehydrogenase, domain 2"/>
    <property type="match status" value="1"/>
</dbReference>
<dbReference type="Pfam" id="PF03446">
    <property type="entry name" value="NAD_binding_2"/>
    <property type="match status" value="1"/>
</dbReference>
<dbReference type="SUPFAM" id="SSF51735">
    <property type="entry name" value="NAD(P)-binding Rossmann-fold domains"/>
    <property type="match status" value="1"/>
</dbReference>